<accession>A0ABZ1C688</accession>
<dbReference type="SUPFAM" id="SSF52540">
    <property type="entry name" value="P-loop containing nucleoside triphosphate hydrolases"/>
    <property type="match status" value="1"/>
</dbReference>
<dbReference type="Pfam" id="PF22728">
    <property type="entry name" value="NCH1"/>
    <property type="match status" value="1"/>
</dbReference>
<evidence type="ECO:0000313" key="4">
    <source>
        <dbReference type="Proteomes" id="UP000738431"/>
    </source>
</evidence>
<dbReference type="Gene3D" id="3.40.50.300">
    <property type="entry name" value="P-loop containing nucleotide triphosphate hydrolases"/>
    <property type="match status" value="1"/>
</dbReference>
<proteinExistence type="predicted"/>
<feature type="domain" description="NACHT" evidence="1">
    <location>
        <begin position="215"/>
        <end position="365"/>
    </location>
</feature>
<organism evidence="3 4">
    <name type="scientific">Actomonas aquatica</name>
    <dbReference type="NCBI Taxonomy" id="2866162"/>
    <lineage>
        <taxon>Bacteria</taxon>
        <taxon>Pseudomonadati</taxon>
        <taxon>Verrucomicrobiota</taxon>
        <taxon>Opitutia</taxon>
        <taxon>Opitutales</taxon>
        <taxon>Opitutaceae</taxon>
        <taxon>Actomonas</taxon>
    </lineage>
</organism>
<reference evidence="3 4" key="1">
    <citation type="submission" date="2023-12" db="EMBL/GenBank/DDBJ databases">
        <title>Description of an unclassified Opitutus bacterium of Verrucomicrobiota.</title>
        <authorList>
            <person name="Zhang D.-F."/>
        </authorList>
    </citation>
    <scope>NUCLEOTIDE SEQUENCE [LARGE SCALE GENOMIC DNA]</scope>
    <source>
        <strain evidence="3 4">WL0086</strain>
    </source>
</reference>
<sequence>MSKIRDEVRELHPLLNKLFSKMQTLLRFEYTHGADEKGADFIIEKEDVTLRQSTYVGVIAKVGNIGIPELAKIYMQLDQCMVERPFRNGKVNIVINEHWVVTNGKISEKAKESIEAKYRGKSVFFLSRQNLVRLIDDNLPSYWTDLDLDVGDYLESELRYVEELDRSLAIVPDIDCRFYVEQNVHRLKEISDFQAGIRKRYPDRVDCRDEILENRLVYLEGDAGSGKSKLVRQIVRDCSDPKRYQDSPCVPVVVSAKDLLKRWSVDLETLLHERLKKQGAILLDSNINFIFLVDGLDEVRLSQEAVKDFMEGLRKQVIGNERYRILVTSRSNRSNMTENYGLHSWRQLELYPLTTAQIFKFIQHLCKNVTKDGRLFEDIKDSKIFREMPKNPIAAILLAEVLRQKVDELPSSLPELYSKYFEVVLGRWEVSKGLQSVKEYEALDSILMRIATYMLNNQLDEMSLDEAEGYFKEYLEERNLGVSAQRLLDNLSERFEIAHVDRDSNRFLFKHKTFTEFLHAKGLVVNGGFAVDVRAFDIYWVNSYYFYIGLRRDCPRVLEEISALAPESEMARWVKIDALATYMLAGYATPYSTIKKALRSALSEAADVLYDAIVLRKGRMLMSWSEMHLLWLFQYIFKNNYGYHFFKDAIEDIALDISSEIMEDEKKAFSLFLLNVTYFRITGVENLDYIMNSELDSIPLCIQFGIRHESGVFKTKNVQIKKLDKRIKKMLVSGDRLIRKDGGRLKGPSKMQRLLNLMYETPLSERKDQFKKGAD</sequence>
<protein>
    <submittedName>
        <fullName evidence="3">NACHT domain-containing protein</fullName>
    </submittedName>
</protein>
<dbReference type="InterPro" id="IPR054735">
    <property type="entry name" value="NCH1"/>
</dbReference>
<evidence type="ECO:0000259" key="2">
    <source>
        <dbReference type="Pfam" id="PF22728"/>
    </source>
</evidence>
<evidence type="ECO:0000259" key="1">
    <source>
        <dbReference type="Pfam" id="PF05729"/>
    </source>
</evidence>
<gene>
    <name evidence="3" type="ORF">K1X11_020685</name>
</gene>
<dbReference type="PANTHER" id="PTHR46844">
    <property type="entry name" value="SLR5058 PROTEIN"/>
    <property type="match status" value="1"/>
</dbReference>
<dbReference type="InterPro" id="IPR007111">
    <property type="entry name" value="NACHT_NTPase"/>
</dbReference>
<dbReference type="EMBL" id="CP139781">
    <property type="protein sequence ID" value="WRQ87237.1"/>
    <property type="molecule type" value="Genomic_DNA"/>
</dbReference>
<dbReference type="InterPro" id="IPR027417">
    <property type="entry name" value="P-loop_NTPase"/>
</dbReference>
<feature type="domain" description="NACHT C-terminal Helical" evidence="2">
    <location>
        <begin position="582"/>
        <end position="732"/>
    </location>
</feature>
<keyword evidence="4" id="KW-1185">Reference proteome</keyword>
<dbReference type="Proteomes" id="UP000738431">
    <property type="component" value="Chromosome"/>
</dbReference>
<dbReference type="RefSeq" id="WP_324726035.1">
    <property type="nucleotide sequence ID" value="NZ_CP139781.1"/>
</dbReference>
<dbReference type="Pfam" id="PF05729">
    <property type="entry name" value="NACHT"/>
    <property type="match status" value="1"/>
</dbReference>
<name>A0ABZ1C688_9BACT</name>
<dbReference type="PANTHER" id="PTHR46844:SF1">
    <property type="entry name" value="SLR5058 PROTEIN"/>
    <property type="match status" value="1"/>
</dbReference>
<evidence type="ECO:0000313" key="3">
    <source>
        <dbReference type="EMBL" id="WRQ87237.1"/>
    </source>
</evidence>